<evidence type="ECO:0000313" key="4">
    <source>
        <dbReference type="Proteomes" id="UP001209535"/>
    </source>
</evidence>
<reference evidence="3 4" key="1">
    <citation type="submission" date="2022-10" db="EMBL/GenBank/DDBJ databases">
        <title>Defluviimonas sp. nov., isolated from ocean surface sediments.</title>
        <authorList>
            <person name="He W."/>
            <person name="Wang L."/>
            <person name="Zhang D.-F."/>
        </authorList>
    </citation>
    <scope>NUCLEOTIDE SEQUENCE [LARGE SCALE GENOMIC DNA]</scope>
    <source>
        <strain evidence="3 4">WL0024</strain>
    </source>
</reference>
<dbReference type="SUPFAM" id="SSF51182">
    <property type="entry name" value="RmlC-like cupins"/>
    <property type="match status" value="1"/>
</dbReference>
<dbReference type="Proteomes" id="UP001209535">
    <property type="component" value="Unassembled WGS sequence"/>
</dbReference>
<dbReference type="Gene3D" id="2.60.120.10">
    <property type="entry name" value="Jelly Rolls"/>
    <property type="match status" value="1"/>
</dbReference>
<dbReference type="EMBL" id="JAOVQO010000008">
    <property type="protein sequence ID" value="MCU9848340.1"/>
    <property type="molecule type" value="Genomic_DNA"/>
</dbReference>
<dbReference type="RefSeq" id="WP_263335540.1">
    <property type="nucleotide sequence ID" value="NZ_JAOVQO010000008.1"/>
</dbReference>
<evidence type="ECO:0000259" key="2">
    <source>
        <dbReference type="Pfam" id="PF07883"/>
    </source>
</evidence>
<evidence type="ECO:0000256" key="1">
    <source>
        <dbReference type="SAM" id="SignalP"/>
    </source>
</evidence>
<dbReference type="InterPro" id="IPR011051">
    <property type="entry name" value="RmlC_Cupin_sf"/>
</dbReference>
<protein>
    <submittedName>
        <fullName evidence="3">Cupin domain-containing protein</fullName>
    </submittedName>
</protein>
<dbReference type="InterPro" id="IPR013096">
    <property type="entry name" value="Cupin_2"/>
</dbReference>
<name>A0ABT2X314_9RHOB</name>
<feature type="signal peptide" evidence="1">
    <location>
        <begin position="1"/>
        <end position="21"/>
    </location>
</feature>
<keyword evidence="1" id="KW-0732">Signal</keyword>
<feature type="domain" description="Cupin type-2" evidence="2">
    <location>
        <begin position="70"/>
        <end position="138"/>
    </location>
</feature>
<evidence type="ECO:0000313" key="3">
    <source>
        <dbReference type="EMBL" id="MCU9848340.1"/>
    </source>
</evidence>
<dbReference type="InterPro" id="IPR014710">
    <property type="entry name" value="RmlC-like_jellyroll"/>
</dbReference>
<accession>A0ABT2X314</accession>
<feature type="chain" id="PRO_5045327395" evidence="1">
    <location>
        <begin position="22"/>
        <end position="146"/>
    </location>
</feature>
<gene>
    <name evidence="3" type="ORF">OEZ60_10000</name>
</gene>
<sequence>MMISIKAALSGAALFSLGVLAGNLDIAAGKAQEAGPTENIGIGITKLGVVPEESMIRQIGIDGYFLQLRIATLEPGGQVARHQHDTRPGLVYTLEGSWIEGRPDGEREYPAGEGIALVEDADADHWFFNRGDEPVKVLICDLGLAG</sequence>
<organism evidence="3 4">
    <name type="scientific">Albidovulum salinarum</name>
    <dbReference type="NCBI Taxonomy" id="2984153"/>
    <lineage>
        <taxon>Bacteria</taxon>
        <taxon>Pseudomonadati</taxon>
        <taxon>Pseudomonadota</taxon>
        <taxon>Alphaproteobacteria</taxon>
        <taxon>Rhodobacterales</taxon>
        <taxon>Paracoccaceae</taxon>
        <taxon>Albidovulum</taxon>
    </lineage>
</organism>
<comment type="caution">
    <text evidence="3">The sequence shown here is derived from an EMBL/GenBank/DDBJ whole genome shotgun (WGS) entry which is preliminary data.</text>
</comment>
<keyword evidence="4" id="KW-1185">Reference proteome</keyword>
<dbReference type="Pfam" id="PF07883">
    <property type="entry name" value="Cupin_2"/>
    <property type="match status" value="1"/>
</dbReference>
<proteinExistence type="predicted"/>